<sequence>MITTQTLTDYVRRAMPDATVTVTDKTGTMDHLIVRIVSRHFAGKNLLDRHRMVYQALDAPLKDGRIHALELTAATPEEIGGTEQIGKGIT</sequence>
<organism evidence="2 3">
    <name type="scientific">Nitrospira tepida</name>
    <dbReference type="NCBI Taxonomy" id="2973512"/>
    <lineage>
        <taxon>Bacteria</taxon>
        <taxon>Pseudomonadati</taxon>
        <taxon>Nitrospirota</taxon>
        <taxon>Nitrospiria</taxon>
        <taxon>Nitrospirales</taxon>
        <taxon>Nitrospiraceae</taxon>
        <taxon>Nitrospira</taxon>
    </lineage>
</organism>
<dbReference type="SUPFAM" id="SSF82657">
    <property type="entry name" value="BolA-like"/>
    <property type="match status" value="1"/>
</dbReference>
<keyword evidence="2" id="KW-0132">Cell division</keyword>
<dbReference type="Pfam" id="PF01722">
    <property type="entry name" value="BolA"/>
    <property type="match status" value="1"/>
</dbReference>
<dbReference type="InterPro" id="IPR036065">
    <property type="entry name" value="BolA-like_sf"/>
</dbReference>
<dbReference type="Proteomes" id="UP001179121">
    <property type="component" value="Chromosome"/>
</dbReference>
<name>A0AA86TA84_9BACT</name>
<dbReference type="RefSeq" id="WP_289270340.1">
    <property type="nucleotide sequence ID" value="NZ_OX365700.1"/>
</dbReference>
<proteinExistence type="inferred from homology"/>
<dbReference type="PIRSF" id="PIRSF003113">
    <property type="entry name" value="BolA"/>
    <property type="match status" value="1"/>
</dbReference>
<keyword evidence="2" id="KW-0131">Cell cycle</keyword>
<dbReference type="AlphaFoldDB" id="A0AA86TA84"/>
<keyword evidence="3" id="KW-1185">Reference proteome</keyword>
<dbReference type="KEGG" id="nti:DNFV4_03709"/>
<dbReference type="GO" id="GO:0051301">
    <property type="term" value="P:cell division"/>
    <property type="evidence" value="ECO:0007669"/>
    <property type="project" value="UniProtKB-KW"/>
</dbReference>
<dbReference type="InterPro" id="IPR002634">
    <property type="entry name" value="BolA"/>
</dbReference>
<accession>A0AA86TA84</accession>
<dbReference type="Gene3D" id="3.30.300.90">
    <property type="entry name" value="BolA-like"/>
    <property type="match status" value="1"/>
</dbReference>
<dbReference type="PANTHER" id="PTHR46230">
    <property type="match status" value="1"/>
</dbReference>
<comment type="similarity">
    <text evidence="1">Belongs to the BolA/IbaG family.</text>
</comment>
<gene>
    <name evidence="2" type="ORF">DNFV4_03709</name>
</gene>
<evidence type="ECO:0000256" key="1">
    <source>
        <dbReference type="RuleBase" id="RU003860"/>
    </source>
</evidence>
<reference evidence="2" key="1">
    <citation type="submission" date="2022-10" db="EMBL/GenBank/DDBJ databases">
        <authorList>
            <person name="Koch H."/>
        </authorList>
    </citation>
    <scope>NUCLEOTIDE SEQUENCE</scope>
    <source>
        <strain evidence="2">DNF</strain>
    </source>
</reference>
<protein>
    <submittedName>
        <fullName evidence="2">Cell division protein BolA</fullName>
    </submittedName>
</protein>
<evidence type="ECO:0000313" key="2">
    <source>
        <dbReference type="EMBL" id="CAI4033273.1"/>
    </source>
</evidence>
<evidence type="ECO:0000313" key="3">
    <source>
        <dbReference type="Proteomes" id="UP001179121"/>
    </source>
</evidence>
<dbReference type="PANTHER" id="PTHR46230:SF7">
    <property type="entry name" value="BOLA-LIKE PROTEIN 1"/>
    <property type="match status" value="1"/>
</dbReference>
<dbReference type="EMBL" id="OX365700">
    <property type="protein sequence ID" value="CAI4033273.1"/>
    <property type="molecule type" value="Genomic_DNA"/>
</dbReference>
<dbReference type="GO" id="GO:0016226">
    <property type="term" value="P:iron-sulfur cluster assembly"/>
    <property type="evidence" value="ECO:0007669"/>
    <property type="project" value="TreeGrafter"/>
</dbReference>